<dbReference type="AlphaFoldDB" id="A0A0H3ZLG9"/>
<sequence length="169" mass="19615">MNIDISMGWHKMRVLLLGLFFMMKPLLYLSLLSPCFSWAFCFDEAGRFYNVDPQLLKSIATVESSLKPNAYNENKNRVGEVVSRDFGLMQINSHWFVRLSEFNVNETNIYHPCFNVHLGAWVLSSNFSSHGYNWNSVGAYNAGFSKRTENARKIYIQKVQSVYFKMNVQ</sequence>
<dbReference type="Pfam" id="PF01464">
    <property type="entry name" value="SLT"/>
    <property type="match status" value="1"/>
</dbReference>
<organism evidence="2">
    <name type="scientific">Vibrio splendidus</name>
    <dbReference type="NCBI Taxonomy" id="29497"/>
    <lineage>
        <taxon>Bacteria</taxon>
        <taxon>Pseudomonadati</taxon>
        <taxon>Pseudomonadota</taxon>
        <taxon>Gammaproteobacteria</taxon>
        <taxon>Vibrionales</taxon>
        <taxon>Vibrionaceae</taxon>
        <taxon>Vibrio</taxon>
    </lineage>
</organism>
<reference evidence="2" key="1">
    <citation type="journal article" date="2015" name="MBio">
        <title>Eco-Evolutionary Dynamics of Episomes among Ecologically Cohesive Bacterial Populations.</title>
        <authorList>
            <person name="Xue H."/>
            <person name="Cordero O.X."/>
            <person name="Camas F.M."/>
            <person name="Trimble W."/>
            <person name="Meyer F."/>
            <person name="Guglielmini J."/>
            <person name="Rocha E.P."/>
            <person name="Polz M.F."/>
        </authorList>
    </citation>
    <scope>NUCLEOTIDE SEQUENCE</scope>
    <source>
        <strain evidence="3">5S_214</strain>
        <strain evidence="2">FF_308</strain>
    </source>
</reference>
<dbReference type="EMBL" id="KP795521">
    <property type="protein sequence ID" value="AKN37003.1"/>
    <property type="molecule type" value="Genomic_DNA"/>
</dbReference>
<dbReference type="SUPFAM" id="SSF53955">
    <property type="entry name" value="Lysozyme-like"/>
    <property type="match status" value="1"/>
</dbReference>
<evidence type="ECO:0000313" key="3">
    <source>
        <dbReference type="EMBL" id="AKN37540.1"/>
    </source>
</evidence>
<dbReference type="Gene3D" id="1.10.530.10">
    <property type="match status" value="1"/>
</dbReference>
<evidence type="ECO:0000313" key="2">
    <source>
        <dbReference type="EMBL" id="AKN37003.1"/>
    </source>
</evidence>
<dbReference type="CDD" id="cd13400">
    <property type="entry name" value="LT_IagB-like"/>
    <property type="match status" value="1"/>
</dbReference>
<proteinExistence type="predicted"/>
<dbReference type="InterPro" id="IPR023346">
    <property type="entry name" value="Lysozyme-like_dom_sf"/>
</dbReference>
<evidence type="ECO:0000259" key="1">
    <source>
        <dbReference type="Pfam" id="PF01464"/>
    </source>
</evidence>
<accession>A0A0H3ZLG9</accession>
<name>A0A0H3ZLG9_VIBSP</name>
<feature type="domain" description="Transglycosylase SLT" evidence="1">
    <location>
        <begin position="41"/>
        <end position="153"/>
    </location>
</feature>
<dbReference type="EMBL" id="KP795539">
    <property type="protein sequence ID" value="AKN37540.1"/>
    <property type="molecule type" value="Genomic_DNA"/>
</dbReference>
<protein>
    <submittedName>
        <fullName evidence="2">IncI1 plasmid conjugative transfer putative membrane protein PilT</fullName>
    </submittedName>
</protein>
<dbReference type="InterPro" id="IPR008258">
    <property type="entry name" value="Transglycosylase_SLT_dom_1"/>
</dbReference>